<reference evidence="5" key="1">
    <citation type="submission" date="2018-05" db="EMBL/GenBank/DDBJ databases">
        <authorList>
            <person name="Lanie J.A."/>
            <person name="Ng W.-L."/>
            <person name="Kazmierczak K.M."/>
            <person name="Andrzejewski T.M."/>
            <person name="Davidsen T.M."/>
            <person name="Wayne K.J."/>
            <person name="Tettelin H."/>
            <person name="Glass J.I."/>
            <person name="Rusch D."/>
            <person name="Podicherti R."/>
            <person name="Tsui H.-C.T."/>
            <person name="Winkler M.E."/>
        </authorList>
    </citation>
    <scope>NUCLEOTIDE SEQUENCE</scope>
</reference>
<feature type="domain" description="Nitroreductase" evidence="4">
    <location>
        <begin position="15"/>
        <end position="182"/>
    </location>
</feature>
<dbReference type="AlphaFoldDB" id="A0A382V4U8"/>
<dbReference type="InterPro" id="IPR000415">
    <property type="entry name" value="Nitroreductase-like"/>
</dbReference>
<accession>A0A382V4U8</accession>
<dbReference type="InterPro" id="IPR050627">
    <property type="entry name" value="Nitroreductase/BluB"/>
</dbReference>
<gene>
    <name evidence="5" type="ORF">METZ01_LOCUS394383</name>
</gene>
<dbReference type="InterPro" id="IPR029479">
    <property type="entry name" value="Nitroreductase"/>
</dbReference>
<keyword evidence="2" id="KW-0288">FMN</keyword>
<organism evidence="5">
    <name type="scientific">marine metagenome</name>
    <dbReference type="NCBI Taxonomy" id="408172"/>
    <lineage>
        <taxon>unclassified sequences</taxon>
        <taxon>metagenomes</taxon>
        <taxon>ecological metagenomes</taxon>
    </lineage>
</organism>
<name>A0A382V4U8_9ZZZZ</name>
<dbReference type="Gene3D" id="3.40.109.10">
    <property type="entry name" value="NADH Oxidase"/>
    <property type="match status" value="1"/>
</dbReference>
<keyword evidence="1" id="KW-0285">Flavoprotein</keyword>
<dbReference type="GO" id="GO:0016491">
    <property type="term" value="F:oxidoreductase activity"/>
    <property type="evidence" value="ECO:0007669"/>
    <property type="project" value="UniProtKB-KW"/>
</dbReference>
<evidence type="ECO:0000256" key="2">
    <source>
        <dbReference type="ARBA" id="ARBA00022643"/>
    </source>
</evidence>
<protein>
    <recommendedName>
        <fullName evidence="4">Nitroreductase domain-containing protein</fullName>
    </recommendedName>
</protein>
<dbReference type="PANTHER" id="PTHR23026:SF90">
    <property type="entry name" value="IODOTYROSINE DEIODINASE 1"/>
    <property type="match status" value="1"/>
</dbReference>
<dbReference type="SUPFAM" id="SSF55469">
    <property type="entry name" value="FMN-dependent nitroreductase-like"/>
    <property type="match status" value="1"/>
</dbReference>
<keyword evidence="3" id="KW-0560">Oxidoreductase</keyword>
<evidence type="ECO:0000313" key="5">
    <source>
        <dbReference type="EMBL" id="SVD41529.1"/>
    </source>
</evidence>
<dbReference type="EMBL" id="UINC01149205">
    <property type="protein sequence ID" value="SVD41529.1"/>
    <property type="molecule type" value="Genomic_DNA"/>
</dbReference>
<dbReference type="Pfam" id="PF00881">
    <property type="entry name" value="Nitroreductase"/>
    <property type="match status" value="1"/>
</dbReference>
<sequence length="207" mass="23747">LAELSLRSKNFYELIKKRRSIREFDKTPIEDGIIKNAILSAGSAPNGANLQPWHFVIIKDKNKKKKIRIAAEKEEKKFYKFKAPQAWLDALKPLGTDENKKFLENAPVLIAIFEKKYTIEENKKIKNYYVKESVGIATGILISSLHYTGLCMLTHTPSPMNFLNKMLKRPINEKPFVLLAVGFADKNCKTPKFAAQKKSIEEITTWF</sequence>
<dbReference type="CDD" id="cd02144">
    <property type="entry name" value="iodotyrosine_dehalogenase"/>
    <property type="match status" value="1"/>
</dbReference>
<evidence type="ECO:0000259" key="4">
    <source>
        <dbReference type="Pfam" id="PF00881"/>
    </source>
</evidence>
<feature type="non-terminal residue" evidence="5">
    <location>
        <position position="1"/>
    </location>
</feature>
<evidence type="ECO:0000256" key="1">
    <source>
        <dbReference type="ARBA" id="ARBA00022630"/>
    </source>
</evidence>
<proteinExistence type="predicted"/>
<dbReference type="PANTHER" id="PTHR23026">
    <property type="entry name" value="NADPH NITROREDUCTASE"/>
    <property type="match status" value="1"/>
</dbReference>
<evidence type="ECO:0000256" key="3">
    <source>
        <dbReference type="ARBA" id="ARBA00023002"/>
    </source>
</evidence>